<feature type="domain" description="Glycosyltransferase 2-like" evidence="2">
    <location>
        <begin position="47"/>
        <end position="229"/>
    </location>
</feature>
<dbReference type="Proteomes" id="UP000198923">
    <property type="component" value="Unassembled WGS sequence"/>
</dbReference>
<feature type="compositionally biased region" description="Low complexity" evidence="1">
    <location>
        <begin position="504"/>
        <end position="528"/>
    </location>
</feature>
<feature type="compositionally biased region" description="Basic and acidic residues" evidence="1">
    <location>
        <begin position="17"/>
        <end position="28"/>
    </location>
</feature>
<dbReference type="Gene3D" id="3.90.550.10">
    <property type="entry name" value="Spore Coat Polysaccharide Biosynthesis Protein SpsA, Chain A"/>
    <property type="match status" value="1"/>
</dbReference>
<proteinExistence type="predicted"/>
<dbReference type="EMBL" id="FNCN01000005">
    <property type="protein sequence ID" value="SDG53753.1"/>
    <property type="molecule type" value="Genomic_DNA"/>
</dbReference>
<gene>
    <name evidence="3" type="ORF">SAMN05421505_10577</name>
</gene>
<feature type="compositionally biased region" description="Polar residues" evidence="1">
    <location>
        <begin position="529"/>
        <end position="539"/>
    </location>
</feature>
<name>A0A1G7V1U5_9ACTN</name>
<dbReference type="GO" id="GO:0016740">
    <property type="term" value="F:transferase activity"/>
    <property type="evidence" value="ECO:0007669"/>
    <property type="project" value="UniProtKB-KW"/>
</dbReference>
<dbReference type="InterPro" id="IPR001173">
    <property type="entry name" value="Glyco_trans_2-like"/>
</dbReference>
<dbReference type="Pfam" id="PF00535">
    <property type="entry name" value="Glycos_transf_2"/>
    <property type="match status" value="1"/>
</dbReference>
<dbReference type="PANTHER" id="PTHR43685">
    <property type="entry name" value="GLYCOSYLTRANSFERASE"/>
    <property type="match status" value="1"/>
</dbReference>
<reference evidence="3 4" key="1">
    <citation type="submission" date="2016-10" db="EMBL/GenBank/DDBJ databases">
        <authorList>
            <person name="de Groot N.N."/>
        </authorList>
    </citation>
    <scope>NUCLEOTIDE SEQUENCE [LARGE SCALE GENOMIC DNA]</scope>
    <source>
        <strain evidence="3 4">CPCC 201354</strain>
    </source>
</reference>
<feature type="region of interest" description="Disordered" evidence="1">
    <location>
        <begin position="1"/>
        <end position="42"/>
    </location>
</feature>
<evidence type="ECO:0000313" key="3">
    <source>
        <dbReference type="EMBL" id="SDG53753.1"/>
    </source>
</evidence>
<evidence type="ECO:0000256" key="1">
    <source>
        <dbReference type="SAM" id="MobiDB-lite"/>
    </source>
</evidence>
<protein>
    <submittedName>
        <fullName evidence="3">Glycosyltransferase, GT2 family</fullName>
    </submittedName>
</protein>
<dbReference type="SUPFAM" id="SSF53448">
    <property type="entry name" value="Nucleotide-diphospho-sugar transferases"/>
    <property type="match status" value="1"/>
</dbReference>
<feature type="compositionally biased region" description="Low complexity" evidence="1">
    <location>
        <begin position="1"/>
        <end position="10"/>
    </location>
</feature>
<dbReference type="InterPro" id="IPR029044">
    <property type="entry name" value="Nucleotide-diphossugar_trans"/>
</dbReference>
<evidence type="ECO:0000313" key="4">
    <source>
        <dbReference type="Proteomes" id="UP000198923"/>
    </source>
</evidence>
<accession>A0A1G7V1U5</accession>
<dbReference type="RefSeq" id="WP_093169420.1">
    <property type="nucleotide sequence ID" value="NZ_FNCN01000005.1"/>
</dbReference>
<dbReference type="OrthoDB" id="5168148at2"/>
<feature type="compositionally biased region" description="Low complexity" evidence="1">
    <location>
        <begin position="478"/>
        <end position="496"/>
    </location>
</feature>
<evidence type="ECO:0000259" key="2">
    <source>
        <dbReference type="Pfam" id="PF00535"/>
    </source>
</evidence>
<organism evidence="3 4">
    <name type="scientific">Sinosporangium album</name>
    <dbReference type="NCBI Taxonomy" id="504805"/>
    <lineage>
        <taxon>Bacteria</taxon>
        <taxon>Bacillati</taxon>
        <taxon>Actinomycetota</taxon>
        <taxon>Actinomycetes</taxon>
        <taxon>Streptosporangiales</taxon>
        <taxon>Streptosporangiaceae</taxon>
        <taxon>Sinosporangium</taxon>
    </lineage>
</organism>
<feature type="region of interest" description="Disordered" evidence="1">
    <location>
        <begin position="478"/>
        <end position="553"/>
    </location>
</feature>
<keyword evidence="4" id="KW-1185">Reference proteome</keyword>
<sequence>MTGGVSTPTSPSSPPYEPRDRPLIKHNDYSPLSPPAIGARTPSRTVSVVIPAHSGQNRLDTTLAALTAQTYPAHLMEVIVVDDGSTPPLRLPEIRPEGTRIVAAENGGWGIAHAVNTGVRAADGELIQRLDADMVICREHIEALARWHHETDYLVTIGMKSFTNAMPPSPEDVHDAVSMGTLSTLFPADTLVPSSTTATIARLDGLRASRNPYHVCTGPTVSLRKDVFEAVGGLDPRVLRGEDTEFAYRLAMHGVVFVPDEAAEAVHLGLPAQRLAPERAVRAVEPYLAHRVPLRRDLRKAPGRRWLVPYVEIVFEVGDAAEDTVREAVGAALTGSLQDVVVTLVAPWSALPEGRRPVLTDPSFDLHVMREHFAHDERVRLRDEAAPTPAPVPYRYVGPLDVPPAAGTLEKMIATVQKERPGVLVVDLPDGRTARLERTEALGRALLLAGPGRDRHEVIRATHGVRHGAMQDYWPARASTPAAPATAAPTSEASTTGGRGGSVGSAPSAAPDTAAPASRSAPQSAPRRTGSSTPASSRSGGWLDRAREAMRRL</sequence>
<keyword evidence="3" id="KW-0808">Transferase</keyword>
<dbReference type="InterPro" id="IPR050834">
    <property type="entry name" value="Glycosyltransf_2"/>
</dbReference>
<dbReference type="STRING" id="504805.SAMN05421505_10577"/>
<feature type="compositionally biased region" description="Basic and acidic residues" evidence="1">
    <location>
        <begin position="544"/>
        <end position="553"/>
    </location>
</feature>
<dbReference type="PANTHER" id="PTHR43685:SF2">
    <property type="entry name" value="GLYCOSYLTRANSFERASE 2-LIKE DOMAIN-CONTAINING PROTEIN"/>
    <property type="match status" value="1"/>
</dbReference>
<dbReference type="AlphaFoldDB" id="A0A1G7V1U5"/>